<dbReference type="EMBL" id="PYGE01000031">
    <property type="protein sequence ID" value="PSK92989.1"/>
    <property type="molecule type" value="Genomic_DNA"/>
</dbReference>
<evidence type="ECO:0000259" key="14">
    <source>
        <dbReference type="PROSITE" id="PS51352"/>
    </source>
</evidence>
<sequence>MTDSRLSPGDPAPEFTLPDADGAPVSLSSYRGHRVVVYFYPAAMTPGCTTQACDFRDSLAALQAAGLAVVGVSPDTPDKLAQFRERDGLTFPLLSDESLDVMKTYGAYGEKKLYGKTVTGVIRSTFVVDPEGRLEKAMYNVRATGHVAKLRRDLRVDAAGD</sequence>
<dbReference type="GO" id="GO:0045454">
    <property type="term" value="P:cell redox homeostasis"/>
    <property type="evidence" value="ECO:0007669"/>
    <property type="project" value="TreeGrafter"/>
</dbReference>
<evidence type="ECO:0000256" key="9">
    <source>
        <dbReference type="ARBA" id="ARBA00032824"/>
    </source>
</evidence>
<evidence type="ECO:0000256" key="6">
    <source>
        <dbReference type="ARBA" id="ARBA00023002"/>
    </source>
</evidence>
<evidence type="ECO:0000256" key="3">
    <source>
        <dbReference type="ARBA" id="ARBA00013017"/>
    </source>
</evidence>
<comment type="function">
    <text evidence="1">Thiol-specific peroxidase that catalyzes the reduction of hydrogen peroxide and organic hydroperoxides to water and alcohols, respectively. Plays a role in cell protection against oxidative stress by detoxifying peroxides and as sensor of hydrogen peroxide-mediated signaling events.</text>
</comment>
<comment type="catalytic activity">
    <reaction evidence="12">
        <text>a hydroperoxide + [thioredoxin]-dithiol = an alcohol + [thioredoxin]-disulfide + H2O</text>
        <dbReference type="Rhea" id="RHEA:62620"/>
        <dbReference type="Rhea" id="RHEA-COMP:10698"/>
        <dbReference type="Rhea" id="RHEA-COMP:10700"/>
        <dbReference type="ChEBI" id="CHEBI:15377"/>
        <dbReference type="ChEBI" id="CHEBI:29950"/>
        <dbReference type="ChEBI" id="CHEBI:30879"/>
        <dbReference type="ChEBI" id="CHEBI:35924"/>
        <dbReference type="ChEBI" id="CHEBI:50058"/>
        <dbReference type="EC" id="1.11.1.24"/>
    </reaction>
</comment>
<dbReference type="Pfam" id="PF00578">
    <property type="entry name" value="AhpC-TSA"/>
    <property type="match status" value="1"/>
</dbReference>
<evidence type="ECO:0000313" key="16">
    <source>
        <dbReference type="Proteomes" id="UP000243528"/>
    </source>
</evidence>
<dbReference type="OrthoDB" id="9812811at2"/>
<comment type="caution">
    <text evidence="15">The sequence shown here is derived from an EMBL/GenBank/DDBJ whole genome shotgun (WGS) entry which is preliminary data.</text>
</comment>
<evidence type="ECO:0000256" key="13">
    <source>
        <dbReference type="PIRSR" id="PIRSR000239-1"/>
    </source>
</evidence>
<reference evidence="15 16" key="1">
    <citation type="submission" date="2018-03" db="EMBL/GenBank/DDBJ databases">
        <title>Genomic Encyclopedia of Archaeal and Bacterial Type Strains, Phase II (KMG-II): from individual species to whole genera.</title>
        <authorList>
            <person name="Goeker M."/>
        </authorList>
    </citation>
    <scope>NUCLEOTIDE SEQUENCE [LARGE SCALE GENOMIC DNA]</scope>
    <source>
        <strain evidence="15 16">DSM 45211</strain>
    </source>
</reference>
<organism evidence="15 16">
    <name type="scientific">Haloactinopolyspora alba</name>
    <dbReference type="NCBI Taxonomy" id="648780"/>
    <lineage>
        <taxon>Bacteria</taxon>
        <taxon>Bacillati</taxon>
        <taxon>Actinomycetota</taxon>
        <taxon>Actinomycetes</taxon>
        <taxon>Jiangellales</taxon>
        <taxon>Jiangellaceae</taxon>
        <taxon>Haloactinopolyspora</taxon>
    </lineage>
</organism>
<protein>
    <recommendedName>
        <fullName evidence="3">thioredoxin-dependent peroxiredoxin</fullName>
        <ecNumber evidence="3">1.11.1.24</ecNumber>
    </recommendedName>
    <alternativeName>
        <fullName evidence="11">Bacterioferritin comigratory protein</fullName>
    </alternativeName>
    <alternativeName>
        <fullName evidence="9">Thioredoxin peroxidase</fullName>
    </alternativeName>
</protein>
<keyword evidence="8" id="KW-0676">Redox-active center</keyword>
<keyword evidence="4" id="KW-0575">Peroxidase</keyword>
<evidence type="ECO:0000256" key="11">
    <source>
        <dbReference type="ARBA" id="ARBA00041373"/>
    </source>
</evidence>
<dbReference type="PROSITE" id="PS51352">
    <property type="entry name" value="THIOREDOXIN_2"/>
    <property type="match status" value="1"/>
</dbReference>
<dbReference type="InterPro" id="IPR050924">
    <property type="entry name" value="Peroxiredoxin_BCP/PrxQ"/>
</dbReference>
<dbReference type="GO" id="GO:0008379">
    <property type="term" value="F:thioredoxin peroxidase activity"/>
    <property type="evidence" value="ECO:0007669"/>
    <property type="project" value="TreeGrafter"/>
</dbReference>
<feature type="active site" description="Cysteine sulfenic acid (-SOH) intermediate; for peroxidase activity" evidence="13">
    <location>
        <position position="48"/>
    </location>
</feature>
<evidence type="ECO:0000256" key="2">
    <source>
        <dbReference type="ARBA" id="ARBA00011245"/>
    </source>
</evidence>
<evidence type="ECO:0000256" key="1">
    <source>
        <dbReference type="ARBA" id="ARBA00003330"/>
    </source>
</evidence>
<evidence type="ECO:0000256" key="10">
    <source>
        <dbReference type="ARBA" id="ARBA00038489"/>
    </source>
</evidence>
<feature type="domain" description="Thioredoxin" evidence="14">
    <location>
        <begin position="6"/>
        <end position="159"/>
    </location>
</feature>
<evidence type="ECO:0000256" key="7">
    <source>
        <dbReference type="ARBA" id="ARBA00023157"/>
    </source>
</evidence>
<dbReference type="InterPro" id="IPR024706">
    <property type="entry name" value="Peroxiredoxin_AhpC-typ"/>
</dbReference>
<dbReference type="PANTHER" id="PTHR42801:SF4">
    <property type="entry name" value="AHPC_TSA FAMILY PROTEIN"/>
    <property type="match status" value="1"/>
</dbReference>
<dbReference type="InterPro" id="IPR036249">
    <property type="entry name" value="Thioredoxin-like_sf"/>
</dbReference>
<dbReference type="PANTHER" id="PTHR42801">
    <property type="entry name" value="THIOREDOXIN-DEPENDENT PEROXIDE REDUCTASE"/>
    <property type="match status" value="1"/>
</dbReference>
<dbReference type="InterPro" id="IPR000866">
    <property type="entry name" value="AhpC/TSA"/>
</dbReference>
<dbReference type="NCBIfam" id="NF006960">
    <property type="entry name" value="PRK09437.1"/>
    <property type="match status" value="1"/>
</dbReference>
<dbReference type="Gene3D" id="3.40.30.10">
    <property type="entry name" value="Glutaredoxin"/>
    <property type="match status" value="1"/>
</dbReference>
<dbReference type="FunFam" id="3.40.30.10:FF:000007">
    <property type="entry name" value="Thioredoxin-dependent thiol peroxidase"/>
    <property type="match status" value="1"/>
</dbReference>
<name>A0A2P8D724_9ACTN</name>
<evidence type="ECO:0000256" key="5">
    <source>
        <dbReference type="ARBA" id="ARBA00022862"/>
    </source>
</evidence>
<dbReference type="SUPFAM" id="SSF52833">
    <property type="entry name" value="Thioredoxin-like"/>
    <property type="match status" value="1"/>
</dbReference>
<gene>
    <name evidence="15" type="ORF">CLV30_13115</name>
</gene>
<accession>A0A2P8D724</accession>
<dbReference type="PIRSF" id="PIRSF000239">
    <property type="entry name" value="AHPC"/>
    <property type="match status" value="1"/>
</dbReference>
<proteinExistence type="inferred from homology"/>
<dbReference type="AlphaFoldDB" id="A0A2P8D724"/>
<dbReference type="GO" id="GO:0005737">
    <property type="term" value="C:cytoplasm"/>
    <property type="evidence" value="ECO:0007669"/>
    <property type="project" value="TreeGrafter"/>
</dbReference>
<dbReference type="RefSeq" id="WP_106539926.1">
    <property type="nucleotide sequence ID" value="NZ_PYGE01000031.1"/>
</dbReference>
<evidence type="ECO:0000256" key="12">
    <source>
        <dbReference type="ARBA" id="ARBA00049091"/>
    </source>
</evidence>
<evidence type="ECO:0000256" key="4">
    <source>
        <dbReference type="ARBA" id="ARBA00022559"/>
    </source>
</evidence>
<evidence type="ECO:0000313" key="15">
    <source>
        <dbReference type="EMBL" id="PSK92989.1"/>
    </source>
</evidence>
<dbReference type="EC" id="1.11.1.24" evidence="3"/>
<keyword evidence="16" id="KW-1185">Reference proteome</keyword>
<keyword evidence="6" id="KW-0560">Oxidoreductase</keyword>
<dbReference type="GO" id="GO:0034599">
    <property type="term" value="P:cellular response to oxidative stress"/>
    <property type="evidence" value="ECO:0007669"/>
    <property type="project" value="TreeGrafter"/>
</dbReference>
<evidence type="ECO:0000256" key="8">
    <source>
        <dbReference type="ARBA" id="ARBA00023284"/>
    </source>
</evidence>
<dbReference type="Proteomes" id="UP000243528">
    <property type="component" value="Unassembled WGS sequence"/>
</dbReference>
<dbReference type="CDD" id="cd03017">
    <property type="entry name" value="PRX_BCP"/>
    <property type="match status" value="1"/>
</dbReference>
<comment type="similarity">
    <text evidence="10">Belongs to the peroxiredoxin family. BCP/PrxQ subfamily.</text>
</comment>
<comment type="subunit">
    <text evidence="2">Monomer.</text>
</comment>
<keyword evidence="5" id="KW-0049">Antioxidant</keyword>
<dbReference type="InterPro" id="IPR013766">
    <property type="entry name" value="Thioredoxin_domain"/>
</dbReference>
<keyword evidence="7" id="KW-1015">Disulfide bond</keyword>